<comment type="caution">
    <text evidence="2">The sequence shown here is derived from an EMBL/GenBank/DDBJ whole genome shotgun (WGS) entry which is preliminary data.</text>
</comment>
<dbReference type="AlphaFoldDB" id="A0AAD7DGV9"/>
<proteinExistence type="predicted"/>
<protein>
    <recommendedName>
        <fullName evidence="1">Protein kinase domain-containing protein</fullName>
    </recommendedName>
</protein>
<sequence length="340" mass="38318">MAPQPDDRLLPCNWHDLNDKLAIWHAYQTDLRHRGYHIMGSELYKTLGEGDDYTPPPPSDPFHPTNEENFVHHLNPCGLYFSRNFSCWQPGVDICFGIDRHRRQVVLKAVPTESPELKALHLFSGPSLRADKRNRVIPVLDFVETAHDFVIIIMPAWGLCWQSPPCGSMTTRGELAMKLTETLQFLHANGVAHGDIHPLNIVINHLDSRNFSESNENDFRLSSNIEYAYIDFGSAHTFTPGVSSCGSPRTIPPEGISSPEQKAAADEENLDINLFAADVYNLGKTLEQELCAAFEAYGERHIPDPREYKKILWDMTSEPSRRPTATEVVGSLSALFQQHT</sequence>
<dbReference type="PANTHER" id="PTHR44167">
    <property type="entry name" value="OVARIAN-SPECIFIC SERINE/THREONINE-PROTEIN KINASE LOK-RELATED"/>
    <property type="match status" value="1"/>
</dbReference>
<gene>
    <name evidence="2" type="ORF">B0H17DRAFT_1201982</name>
</gene>
<dbReference type="SMART" id="SM00220">
    <property type="entry name" value="S_TKc"/>
    <property type="match status" value="1"/>
</dbReference>
<dbReference type="SUPFAM" id="SSF56112">
    <property type="entry name" value="Protein kinase-like (PK-like)"/>
    <property type="match status" value="1"/>
</dbReference>
<dbReference type="Proteomes" id="UP001221757">
    <property type="component" value="Unassembled WGS sequence"/>
</dbReference>
<dbReference type="GO" id="GO:0044773">
    <property type="term" value="P:mitotic DNA damage checkpoint signaling"/>
    <property type="evidence" value="ECO:0007669"/>
    <property type="project" value="TreeGrafter"/>
</dbReference>
<dbReference type="GO" id="GO:0005524">
    <property type="term" value="F:ATP binding"/>
    <property type="evidence" value="ECO:0007669"/>
    <property type="project" value="InterPro"/>
</dbReference>
<dbReference type="InterPro" id="IPR000719">
    <property type="entry name" value="Prot_kinase_dom"/>
</dbReference>
<dbReference type="GO" id="GO:0004674">
    <property type="term" value="F:protein serine/threonine kinase activity"/>
    <property type="evidence" value="ECO:0007669"/>
    <property type="project" value="TreeGrafter"/>
</dbReference>
<accession>A0AAD7DGV9</accession>
<dbReference type="PANTHER" id="PTHR44167:SF24">
    <property type="entry name" value="SERINE_THREONINE-PROTEIN KINASE CHK2"/>
    <property type="match status" value="1"/>
</dbReference>
<dbReference type="InterPro" id="IPR011009">
    <property type="entry name" value="Kinase-like_dom_sf"/>
</dbReference>
<organism evidence="2 3">
    <name type="scientific">Mycena rosella</name>
    <name type="common">Pink bonnet</name>
    <name type="synonym">Agaricus rosellus</name>
    <dbReference type="NCBI Taxonomy" id="1033263"/>
    <lineage>
        <taxon>Eukaryota</taxon>
        <taxon>Fungi</taxon>
        <taxon>Dikarya</taxon>
        <taxon>Basidiomycota</taxon>
        <taxon>Agaricomycotina</taxon>
        <taxon>Agaricomycetes</taxon>
        <taxon>Agaricomycetidae</taxon>
        <taxon>Agaricales</taxon>
        <taxon>Marasmiineae</taxon>
        <taxon>Mycenaceae</taxon>
        <taxon>Mycena</taxon>
    </lineage>
</organism>
<dbReference type="EMBL" id="JARKIE010000068">
    <property type="protein sequence ID" value="KAJ7689955.1"/>
    <property type="molecule type" value="Genomic_DNA"/>
</dbReference>
<evidence type="ECO:0000259" key="1">
    <source>
        <dbReference type="PROSITE" id="PS50011"/>
    </source>
</evidence>
<dbReference type="GO" id="GO:0005634">
    <property type="term" value="C:nucleus"/>
    <property type="evidence" value="ECO:0007669"/>
    <property type="project" value="TreeGrafter"/>
</dbReference>
<dbReference type="PROSITE" id="PS50011">
    <property type="entry name" value="PROTEIN_KINASE_DOM"/>
    <property type="match status" value="1"/>
</dbReference>
<keyword evidence="3" id="KW-1185">Reference proteome</keyword>
<evidence type="ECO:0000313" key="2">
    <source>
        <dbReference type="EMBL" id="KAJ7689955.1"/>
    </source>
</evidence>
<dbReference type="Gene3D" id="1.10.510.10">
    <property type="entry name" value="Transferase(Phosphotransferase) domain 1"/>
    <property type="match status" value="1"/>
</dbReference>
<name>A0AAD7DGV9_MYCRO</name>
<feature type="domain" description="Protein kinase" evidence="1">
    <location>
        <begin position="1"/>
        <end position="340"/>
    </location>
</feature>
<evidence type="ECO:0000313" key="3">
    <source>
        <dbReference type="Proteomes" id="UP001221757"/>
    </source>
</evidence>
<reference evidence="2" key="1">
    <citation type="submission" date="2023-03" db="EMBL/GenBank/DDBJ databases">
        <title>Massive genome expansion in bonnet fungi (Mycena s.s.) driven by repeated elements and novel gene families across ecological guilds.</title>
        <authorList>
            <consortium name="Lawrence Berkeley National Laboratory"/>
            <person name="Harder C.B."/>
            <person name="Miyauchi S."/>
            <person name="Viragh M."/>
            <person name="Kuo A."/>
            <person name="Thoen E."/>
            <person name="Andreopoulos B."/>
            <person name="Lu D."/>
            <person name="Skrede I."/>
            <person name="Drula E."/>
            <person name="Henrissat B."/>
            <person name="Morin E."/>
            <person name="Kohler A."/>
            <person name="Barry K."/>
            <person name="LaButti K."/>
            <person name="Morin E."/>
            <person name="Salamov A."/>
            <person name="Lipzen A."/>
            <person name="Mereny Z."/>
            <person name="Hegedus B."/>
            <person name="Baldrian P."/>
            <person name="Stursova M."/>
            <person name="Weitz H."/>
            <person name="Taylor A."/>
            <person name="Grigoriev I.V."/>
            <person name="Nagy L.G."/>
            <person name="Martin F."/>
            <person name="Kauserud H."/>
        </authorList>
    </citation>
    <scope>NUCLEOTIDE SEQUENCE</scope>
    <source>
        <strain evidence="2">CBHHK067</strain>
    </source>
</reference>